<dbReference type="OrthoDB" id="7510934at2"/>
<accession>A0A2T7FU89</accession>
<dbReference type="AlphaFoldDB" id="A0A2T7FU89"/>
<evidence type="ECO:0008006" key="3">
    <source>
        <dbReference type="Google" id="ProtNLM"/>
    </source>
</evidence>
<organism evidence="1 2">
    <name type="scientific">Thalassorhabdomicrobium marinisediminis</name>
    <dbReference type="NCBI Taxonomy" id="2170577"/>
    <lineage>
        <taxon>Bacteria</taxon>
        <taxon>Pseudomonadati</taxon>
        <taxon>Pseudomonadota</taxon>
        <taxon>Alphaproteobacteria</taxon>
        <taxon>Rhodobacterales</taxon>
        <taxon>Paracoccaceae</taxon>
        <taxon>Thalassorhabdomicrobium</taxon>
    </lineage>
</organism>
<dbReference type="Proteomes" id="UP000244817">
    <property type="component" value="Unassembled WGS sequence"/>
</dbReference>
<evidence type="ECO:0000313" key="1">
    <source>
        <dbReference type="EMBL" id="PVA05712.1"/>
    </source>
</evidence>
<gene>
    <name evidence="1" type="ORF">DC363_12830</name>
</gene>
<name>A0A2T7FU89_9RHOB</name>
<proteinExistence type="predicted"/>
<protein>
    <recommendedName>
        <fullName evidence="3">Integrase</fullName>
    </recommendedName>
</protein>
<dbReference type="RefSeq" id="WP_108641565.1">
    <property type="nucleotide sequence ID" value="NZ_QCYG01000008.1"/>
</dbReference>
<keyword evidence="2" id="KW-1185">Reference proteome</keyword>
<comment type="caution">
    <text evidence="1">The sequence shown here is derived from an EMBL/GenBank/DDBJ whole genome shotgun (WGS) entry which is preliminary data.</text>
</comment>
<reference evidence="1 2" key="1">
    <citation type="submission" date="2018-04" db="EMBL/GenBank/DDBJ databases">
        <title>Pelagivirga bohaiensis gen. nov., sp. nov., a bacterium isolated from the Bohai Sea.</title>
        <authorList>
            <person name="Ji X."/>
        </authorList>
    </citation>
    <scope>NUCLEOTIDE SEQUENCE [LARGE SCALE GENOMIC DNA]</scope>
    <source>
        <strain evidence="1 2">BH-SD16</strain>
    </source>
</reference>
<evidence type="ECO:0000313" key="2">
    <source>
        <dbReference type="Proteomes" id="UP000244817"/>
    </source>
</evidence>
<dbReference type="EMBL" id="QCYG01000008">
    <property type="protein sequence ID" value="PVA05712.1"/>
    <property type="molecule type" value="Genomic_DNA"/>
</dbReference>
<sequence>MNGRELPSYVHRRKRDGVLLFRRRIAGRIVKVRMETQFPEGEPVPFALHQERERLLNQPEPVAFGRDIAAVIRQYRKSPKLTGLKPRTKSDY</sequence>